<dbReference type="Proteomes" id="UP000220158">
    <property type="component" value="Chromosome 14"/>
</dbReference>
<evidence type="ECO:0000256" key="4">
    <source>
        <dbReference type="ARBA" id="ARBA00022741"/>
    </source>
</evidence>
<evidence type="ECO:0000256" key="2">
    <source>
        <dbReference type="ARBA" id="ARBA00022448"/>
    </source>
</evidence>
<name>A0A1J1HAT3_PLARL</name>
<gene>
    <name evidence="11" type="primary">ABCF1</name>
    <name evidence="11" type="ORF">PRELSG_1423800</name>
</gene>
<dbReference type="GO" id="GO:0005524">
    <property type="term" value="F:ATP binding"/>
    <property type="evidence" value="ECO:0007669"/>
    <property type="project" value="UniProtKB-KW"/>
</dbReference>
<dbReference type="PANTHER" id="PTHR43553:SF27">
    <property type="entry name" value="ENERGY-COUPLING FACTOR TRANSPORTER ATP-BINDING PROTEIN ECFA2"/>
    <property type="match status" value="1"/>
</dbReference>
<evidence type="ECO:0000256" key="6">
    <source>
        <dbReference type="ARBA" id="ARBA00022967"/>
    </source>
</evidence>
<dbReference type="PROSITE" id="PS50893">
    <property type="entry name" value="ABC_TRANSPORTER_2"/>
    <property type="match status" value="2"/>
</dbReference>
<reference evidence="11 12" key="1">
    <citation type="submission" date="2015-04" db="EMBL/GenBank/DDBJ databases">
        <authorList>
            <consortium name="Pathogen Informatics"/>
        </authorList>
    </citation>
    <scope>NUCLEOTIDE SEQUENCE [LARGE SCALE GENOMIC DNA]</scope>
    <source>
        <strain evidence="11 12">SGS1</strain>
    </source>
</reference>
<keyword evidence="7" id="KW-0472">Membrane</keyword>
<feature type="domain" description="ABC transporter" evidence="10">
    <location>
        <begin position="851"/>
        <end position="1145"/>
    </location>
</feature>
<evidence type="ECO:0000313" key="11">
    <source>
        <dbReference type="EMBL" id="CRH02507.1"/>
    </source>
</evidence>
<keyword evidence="2" id="KW-0813">Transport</keyword>
<dbReference type="OMA" id="VFTFYNV"/>
<dbReference type="InterPro" id="IPR003439">
    <property type="entry name" value="ABC_transporter-like_ATP-bd"/>
</dbReference>
<evidence type="ECO:0000259" key="10">
    <source>
        <dbReference type="PROSITE" id="PS50893"/>
    </source>
</evidence>
<feature type="compositionally biased region" description="Basic residues" evidence="9">
    <location>
        <begin position="1274"/>
        <end position="1284"/>
    </location>
</feature>
<protein>
    <submittedName>
        <fullName evidence="11">ABC transporter F family member 1, putative</fullName>
    </submittedName>
</protein>
<feature type="region of interest" description="Disordered" evidence="9">
    <location>
        <begin position="1257"/>
        <end position="1284"/>
    </location>
</feature>
<keyword evidence="12" id="KW-1185">Reference proteome</keyword>
<dbReference type="VEuPathDB" id="PlasmoDB:PRELSG_1423800"/>
<evidence type="ECO:0000256" key="8">
    <source>
        <dbReference type="SAM" id="Coils"/>
    </source>
</evidence>
<feature type="coiled-coil region" evidence="8">
    <location>
        <begin position="582"/>
        <end position="653"/>
    </location>
</feature>
<dbReference type="KEGG" id="prel:PRELSG_1423800"/>
<evidence type="ECO:0000256" key="1">
    <source>
        <dbReference type="ARBA" id="ARBA00004202"/>
    </source>
</evidence>
<dbReference type="SMART" id="SM00382">
    <property type="entry name" value="AAA"/>
    <property type="match status" value="2"/>
</dbReference>
<keyword evidence="3" id="KW-1003">Cell membrane</keyword>
<dbReference type="GO" id="GO:0042626">
    <property type="term" value="F:ATPase-coupled transmembrane transporter activity"/>
    <property type="evidence" value="ECO:0007669"/>
    <property type="project" value="TreeGrafter"/>
</dbReference>
<dbReference type="PANTHER" id="PTHR43553">
    <property type="entry name" value="HEAVY METAL TRANSPORTER"/>
    <property type="match status" value="1"/>
</dbReference>
<dbReference type="GO" id="GO:0016887">
    <property type="term" value="F:ATP hydrolysis activity"/>
    <property type="evidence" value="ECO:0007669"/>
    <property type="project" value="InterPro"/>
</dbReference>
<feature type="compositionally biased region" description="Polar residues" evidence="9">
    <location>
        <begin position="780"/>
        <end position="795"/>
    </location>
</feature>
<sequence length="1284" mass="153769">MFLELYFSLIILCYVIFNKAIQINKYNFLNSLHFKNNIGEKRKKYLIKKNSIRSKITEKSKLRTSQELYYYKYREENAECKCDDEYEEYDNDIVEDYLKEGEEFDEIEEDYYDEYEEYYINENIEKRKIEYKKLFNIDENDEYQVLSPKYNMNIYNILEKKYDKDEEKNKVILTINNLNYEIDNKKLINNLNFQLSKSECVGLIGNNGCGKTSLLNLIYENADKNSKSIIISNRKISQDILNFKLNEKNLLAAINKNDFGVLYKILSYMKNNSLELSAMPSLIKNKDMSYFQMKKNNKINNNELFYKNDVFYFKQNIHLLEDNNLTVFEKVLRFYESTLEKYEVLNYIEENISQYRKYEVINKFNIKEDQAFKQTPEDESDNKKSSRNNNINYNETKLNKFDDIINNKNKNIIDHVSNDSNKEYLNDVNSNYKTKLSTDKANENFVKSKYFEMILKLYMYEKEYIFKEINDVKMNFNKYVNILNLKNFLYVKLCHLSNGYIIRVYLLLLLLSKSKLLLIDEINNNLDIFNIFFIMNIFNYSLKYKKMGIILASHDFFLVSKLCNRILDFNKICGYDIDFNNVALLKKIIKNDNKNIDELKNNEKICNLTYFQGNYTQYLNNMKVLFDNRKKKKEELKKILDQLNSTISKSKKKNKKEFMQQFLKKKEEELKLYQNIYSIYFDSKLNYQYMYYNLVYSNKNKNSSKSYEQQLNRNLDNKEKINVNYEKQNFKQNSDLNINENIVDIDDRFENIKKENYNKYTNPERVSENIKNDHVGYSIGNDNSVSSHENQSIYSEENGDEEDIKTFVYNKLNDIESNMNKNILIDMSKKIKNNELIQTGEVYSTGNATLYEFNNFTFYFLNKKNKKKKYIFKEMNLSINSGENILILGKNGIGKSTFFKILTNKYNLILKEKEKKKKSIYAYGDNDSEESNDNAGCEKNRKFNCEGAINCNFNNVLLTYFEQNMIKSLNLEINDHFKNLIENVSYYPISFNDNFEMNPFNENLFFYVLNKTKLFENDKIDNIEEKINALLKIFYIDSATSIKEKSGGEKVRILFLSLFLKKSNLLLLDEINNNLDIYLKNLLLNFLNFIYEGNYILTTHDFYIIKNLQNIHKIIYIFDYQNIFTFYNVKDFIDSFYNFILNSFNVFKRDGELHKKSNIAQILKDNDNSSNLSYYKQESTLNSCFNKDNEINIFRINNSECENITKKEEELNKKNYEKYLYDKYDYEILDFLKGQVLKEKNERKNYEQINVQENKEKKKVKKKNFGGKGSSGKIKIKNWKRWKK</sequence>
<dbReference type="GO" id="GO:0043190">
    <property type="term" value="C:ATP-binding cassette (ABC) transporter complex"/>
    <property type="evidence" value="ECO:0007669"/>
    <property type="project" value="TreeGrafter"/>
</dbReference>
<organism evidence="11 12">
    <name type="scientific">Plasmodium relictum</name>
    <dbReference type="NCBI Taxonomy" id="85471"/>
    <lineage>
        <taxon>Eukaryota</taxon>
        <taxon>Sar</taxon>
        <taxon>Alveolata</taxon>
        <taxon>Apicomplexa</taxon>
        <taxon>Aconoidasida</taxon>
        <taxon>Haemosporida</taxon>
        <taxon>Plasmodiidae</taxon>
        <taxon>Plasmodium</taxon>
        <taxon>Plasmodium (Haemamoeba)</taxon>
    </lineage>
</organism>
<evidence type="ECO:0000256" key="3">
    <source>
        <dbReference type="ARBA" id="ARBA00022475"/>
    </source>
</evidence>
<keyword evidence="8" id="KW-0175">Coiled coil</keyword>
<dbReference type="SUPFAM" id="SSF52540">
    <property type="entry name" value="P-loop containing nucleoside triphosphate hydrolases"/>
    <property type="match status" value="3"/>
</dbReference>
<dbReference type="Gene3D" id="3.40.50.300">
    <property type="entry name" value="P-loop containing nucleotide triphosphate hydrolases"/>
    <property type="match status" value="3"/>
</dbReference>
<evidence type="ECO:0000256" key="9">
    <source>
        <dbReference type="SAM" id="MobiDB-lite"/>
    </source>
</evidence>
<evidence type="ECO:0000256" key="7">
    <source>
        <dbReference type="ARBA" id="ARBA00023136"/>
    </source>
</evidence>
<feature type="domain" description="ABC transporter" evidence="10">
    <location>
        <begin position="173"/>
        <end position="596"/>
    </location>
</feature>
<keyword evidence="5" id="KW-0067">ATP-binding</keyword>
<keyword evidence="4" id="KW-0547">Nucleotide-binding</keyword>
<keyword evidence="6" id="KW-1278">Translocase</keyword>
<dbReference type="InterPro" id="IPR027417">
    <property type="entry name" value="P-loop_NTPase"/>
</dbReference>
<dbReference type="InterPro" id="IPR003593">
    <property type="entry name" value="AAA+_ATPase"/>
</dbReference>
<evidence type="ECO:0000256" key="5">
    <source>
        <dbReference type="ARBA" id="ARBA00022840"/>
    </source>
</evidence>
<comment type="subcellular location">
    <subcellularLocation>
        <location evidence="1">Cell membrane</location>
        <topology evidence="1">Peripheral membrane protein</topology>
    </subcellularLocation>
</comment>
<dbReference type="EMBL" id="LN835309">
    <property type="protein sequence ID" value="CRH02507.1"/>
    <property type="molecule type" value="Genomic_DNA"/>
</dbReference>
<accession>A0A1J1HAT3</accession>
<feature type="region of interest" description="Disordered" evidence="9">
    <location>
        <begin position="777"/>
        <end position="798"/>
    </location>
</feature>
<dbReference type="RefSeq" id="XP_028535027.1">
    <property type="nucleotide sequence ID" value="XM_028679299.1"/>
</dbReference>
<dbReference type="GeneID" id="39738670"/>
<dbReference type="Pfam" id="PF00005">
    <property type="entry name" value="ABC_tran"/>
    <property type="match status" value="2"/>
</dbReference>
<proteinExistence type="predicted"/>
<dbReference type="InterPro" id="IPR050095">
    <property type="entry name" value="ECF_ABC_transporter_ATP-bd"/>
</dbReference>
<evidence type="ECO:0000313" key="12">
    <source>
        <dbReference type="Proteomes" id="UP000220158"/>
    </source>
</evidence>
<feature type="region of interest" description="Disordered" evidence="9">
    <location>
        <begin position="372"/>
        <end position="392"/>
    </location>
</feature>
<dbReference type="OrthoDB" id="10255969at2759"/>